<dbReference type="FunFam" id="1.10.630.10:FF:000018">
    <property type="entry name" value="Cytochrome P450 monooxygenase"/>
    <property type="match status" value="1"/>
</dbReference>
<dbReference type="PANTHER" id="PTHR46696">
    <property type="entry name" value="P450, PUTATIVE (EUROFUNG)-RELATED"/>
    <property type="match status" value="1"/>
</dbReference>
<dbReference type="PANTHER" id="PTHR46696:SF1">
    <property type="entry name" value="CYTOCHROME P450 YJIB-RELATED"/>
    <property type="match status" value="1"/>
</dbReference>
<dbReference type="InterPro" id="IPR036396">
    <property type="entry name" value="Cyt_P450_sf"/>
</dbReference>
<evidence type="ECO:0000256" key="3">
    <source>
        <dbReference type="ARBA" id="ARBA00022723"/>
    </source>
</evidence>
<accession>A0A1X7L6M5</accession>
<keyword evidence="4" id="KW-0560">Oxidoreductase</keyword>
<evidence type="ECO:0000256" key="2">
    <source>
        <dbReference type="ARBA" id="ARBA00022617"/>
    </source>
</evidence>
<dbReference type="InterPro" id="IPR002397">
    <property type="entry name" value="Cyt_P450_B"/>
</dbReference>
<evidence type="ECO:0000256" key="6">
    <source>
        <dbReference type="ARBA" id="ARBA00023033"/>
    </source>
</evidence>
<dbReference type="GO" id="GO:0004497">
    <property type="term" value="F:monooxygenase activity"/>
    <property type="evidence" value="ECO:0007669"/>
    <property type="project" value="UniProtKB-KW"/>
</dbReference>
<dbReference type="OrthoDB" id="9801155at2"/>
<keyword evidence="3" id="KW-0479">Metal-binding</keyword>
<sequence>MEWNQSELLPLSQFKEMRSTSPVHLQEEGQMWELYRYQEVKEAFTNYAVFSSQGTEDAKEPIDSSVLRQDPPKHRQLRMLVSQAFTPRVIESMAPKITSITHSLLDQAEKERSIDVLASLASPLPITVIAEMLGVSVEDRAQFKQWSDALVGSDYEAYLQCQEEMTAYFNVIIEERRSSPKDDLISNLVQAKVEGESLSEIELIGFCILLLVAGNETTTNLITSALLCVDSLPEVREQLLADRSLIPGTLEEVFRYCSPVQHMFRQVKQDTELAGHVLQAGQFVRLWIGSANHDETVFDHPERFDMFRSPNPHLGLGSGIHYCLGAQLARLESKIMLEAILDRFPHYYRNRSIPLQRTDSSMMFALQSLPIHLYE</sequence>
<gene>
    <name evidence="7" type="ORF">SAMN06295960_3005</name>
</gene>
<evidence type="ECO:0000256" key="5">
    <source>
        <dbReference type="ARBA" id="ARBA00023004"/>
    </source>
</evidence>
<dbReference type="PRINTS" id="PR00359">
    <property type="entry name" value="BP450"/>
</dbReference>
<dbReference type="Pfam" id="PF00067">
    <property type="entry name" value="p450"/>
    <property type="match status" value="1"/>
</dbReference>
<dbReference type="GO" id="GO:0020037">
    <property type="term" value="F:heme binding"/>
    <property type="evidence" value="ECO:0007669"/>
    <property type="project" value="InterPro"/>
</dbReference>
<reference evidence="7 8" key="1">
    <citation type="submission" date="2017-04" db="EMBL/GenBank/DDBJ databases">
        <authorList>
            <person name="Afonso C.L."/>
            <person name="Miller P.J."/>
            <person name="Scott M.A."/>
            <person name="Spackman E."/>
            <person name="Goraichik I."/>
            <person name="Dimitrov K.M."/>
            <person name="Suarez D.L."/>
            <person name="Swayne D.E."/>
        </authorList>
    </citation>
    <scope>NUCLEOTIDE SEQUENCE [LARGE SCALE GENOMIC DNA]</scope>
    <source>
        <strain evidence="7 8">11</strain>
    </source>
</reference>
<dbReference type="AlphaFoldDB" id="A0A1X7L6M5"/>
<dbReference type="GO" id="GO:0005506">
    <property type="term" value="F:iron ion binding"/>
    <property type="evidence" value="ECO:0007669"/>
    <property type="project" value="InterPro"/>
</dbReference>
<keyword evidence="5" id="KW-0408">Iron</keyword>
<keyword evidence="8" id="KW-1185">Reference proteome</keyword>
<keyword evidence="2" id="KW-0349">Heme</keyword>
<evidence type="ECO:0000313" key="7">
    <source>
        <dbReference type="EMBL" id="SMG49023.1"/>
    </source>
</evidence>
<protein>
    <submittedName>
        <fullName evidence="7">Cytochrome P450</fullName>
    </submittedName>
</protein>
<comment type="similarity">
    <text evidence="1">Belongs to the cytochrome P450 family.</text>
</comment>
<dbReference type="Proteomes" id="UP000193834">
    <property type="component" value="Unassembled WGS sequence"/>
</dbReference>
<evidence type="ECO:0000256" key="4">
    <source>
        <dbReference type="ARBA" id="ARBA00023002"/>
    </source>
</evidence>
<dbReference type="CDD" id="cd11032">
    <property type="entry name" value="P450_EryK-like"/>
    <property type="match status" value="1"/>
</dbReference>
<dbReference type="InterPro" id="IPR001128">
    <property type="entry name" value="Cyt_P450"/>
</dbReference>
<dbReference type="Gene3D" id="1.10.630.10">
    <property type="entry name" value="Cytochrome P450"/>
    <property type="match status" value="1"/>
</dbReference>
<name>A0A1X7L6M5_9BACL</name>
<evidence type="ECO:0000256" key="1">
    <source>
        <dbReference type="ARBA" id="ARBA00010617"/>
    </source>
</evidence>
<dbReference type="SUPFAM" id="SSF48264">
    <property type="entry name" value="Cytochrome P450"/>
    <property type="match status" value="1"/>
</dbReference>
<evidence type="ECO:0000313" key="8">
    <source>
        <dbReference type="Proteomes" id="UP000193834"/>
    </source>
</evidence>
<keyword evidence="6" id="KW-0503">Monooxygenase</keyword>
<dbReference type="STRING" id="1852522.SAMN06295960_3005"/>
<dbReference type="RefSeq" id="WP_085495366.1">
    <property type="nucleotide sequence ID" value="NZ_FXAZ01000004.1"/>
</dbReference>
<organism evidence="7 8">
    <name type="scientific">Paenibacillus aquistagni</name>
    <dbReference type="NCBI Taxonomy" id="1852522"/>
    <lineage>
        <taxon>Bacteria</taxon>
        <taxon>Bacillati</taxon>
        <taxon>Bacillota</taxon>
        <taxon>Bacilli</taxon>
        <taxon>Bacillales</taxon>
        <taxon>Paenibacillaceae</taxon>
        <taxon>Paenibacillus</taxon>
    </lineage>
</organism>
<dbReference type="GO" id="GO:0016705">
    <property type="term" value="F:oxidoreductase activity, acting on paired donors, with incorporation or reduction of molecular oxygen"/>
    <property type="evidence" value="ECO:0007669"/>
    <property type="project" value="InterPro"/>
</dbReference>
<dbReference type="EMBL" id="FXAZ01000004">
    <property type="protein sequence ID" value="SMG49023.1"/>
    <property type="molecule type" value="Genomic_DNA"/>
</dbReference>
<proteinExistence type="inferred from homology"/>